<dbReference type="AlphaFoldDB" id="U1NAQ1"/>
<gene>
    <name evidence="1" type="ORF">J07HQW2_00324</name>
</gene>
<evidence type="ECO:0000313" key="2">
    <source>
        <dbReference type="Proteomes" id="UP000030710"/>
    </source>
</evidence>
<sequence>MTWCCGNSLSGELPSLIKFVEQNSIEIIEVEGALRSFVNSANTQVTDGEVLGYEKIENLLRFSQKLDGDLSRLGYETVLQNYKNKDSLNSRDALDLLEGMVHSRQEGYQELADEADRLSEEILEQAWDPLMDELSEYDEDPIPISKVRQRYSERFDEEGSEEFEEERENSQKLYLLSVKDILSV</sequence>
<protein>
    <submittedName>
        <fullName evidence="1">Uncharacterized protein</fullName>
    </submittedName>
</protein>
<evidence type="ECO:0000313" key="1">
    <source>
        <dbReference type="EMBL" id="ERG93890.1"/>
    </source>
</evidence>
<dbReference type="Proteomes" id="UP000030710">
    <property type="component" value="Unassembled WGS sequence"/>
</dbReference>
<accession>U1NAQ1</accession>
<dbReference type="EMBL" id="KE356561">
    <property type="protein sequence ID" value="ERG93890.1"/>
    <property type="molecule type" value="Genomic_DNA"/>
</dbReference>
<reference evidence="1 2" key="1">
    <citation type="journal article" date="2013" name="PLoS ONE">
        <title>Assembly-driven community genomics of a hypersaline microbial ecosystem.</title>
        <authorList>
            <person name="Podell S."/>
            <person name="Ugalde J.A."/>
            <person name="Narasingarao P."/>
            <person name="Banfield J.F."/>
            <person name="Heidelberg K.B."/>
            <person name="Allen E.E."/>
        </authorList>
    </citation>
    <scope>NUCLEOTIDE SEQUENCE [LARGE SCALE GENOMIC DNA]</scope>
    <source>
        <strain evidence="2">J07HQW2</strain>
    </source>
</reference>
<name>U1NAQ1_9EURY</name>
<proteinExistence type="predicted"/>
<dbReference type="HOGENOM" id="CLU_1465070_0_0_2"/>
<organism evidence="1 2">
    <name type="scientific">Haloquadratum walsbyi J07HQW2</name>
    <dbReference type="NCBI Taxonomy" id="1238425"/>
    <lineage>
        <taxon>Archaea</taxon>
        <taxon>Methanobacteriati</taxon>
        <taxon>Methanobacteriota</taxon>
        <taxon>Stenosarchaea group</taxon>
        <taxon>Halobacteria</taxon>
        <taxon>Halobacteriales</taxon>
        <taxon>Haloferacaceae</taxon>
        <taxon>Haloquadratum</taxon>
    </lineage>
</organism>